<gene>
    <name evidence="1" type="ORF">IFM89_014888</name>
</gene>
<evidence type="ECO:0000313" key="1">
    <source>
        <dbReference type="EMBL" id="KAF9597023.1"/>
    </source>
</evidence>
<dbReference type="Proteomes" id="UP000631114">
    <property type="component" value="Unassembled WGS sequence"/>
</dbReference>
<reference evidence="1 2" key="1">
    <citation type="submission" date="2020-10" db="EMBL/GenBank/DDBJ databases">
        <title>The Coptis chinensis genome and diversification of protoberbering-type alkaloids.</title>
        <authorList>
            <person name="Wang B."/>
            <person name="Shu S."/>
            <person name="Song C."/>
            <person name="Liu Y."/>
        </authorList>
    </citation>
    <scope>NUCLEOTIDE SEQUENCE [LARGE SCALE GENOMIC DNA]</scope>
    <source>
        <strain evidence="1">HL-2020</strain>
        <tissue evidence="1">Leaf</tissue>
    </source>
</reference>
<dbReference type="AlphaFoldDB" id="A0A835LIN6"/>
<evidence type="ECO:0000313" key="2">
    <source>
        <dbReference type="Proteomes" id="UP000631114"/>
    </source>
</evidence>
<sequence length="54" mass="5902">IDTNVALGLAKQFIKRTMLTGSRSNTSSWREVNFGAVDTLANKGVLLPNGHSQW</sequence>
<name>A0A835LIN6_9MAGN</name>
<organism evidence="1 2">
    <name type="scientific">Coptis chinensis</name>
    <dbReference type="NCBI Taxonomy" id="261450"/>
    <lineage>
        <taxon>Eukaryota</taxon>
        <taxon>Viridiplantae</taxon>
        <taxon>Streptophyta</taxon>
        <taxon>Embryophyta</taxon>
        <taxon>Tracheophyta</taxon>
        <taxon>Spermatophyta</taxon>
        <taxon>Magnoliopsida</taxon>
        <taxon>Ranunculales</taxon>
        <taxon>Ranunculaceae</taxon>
        <taxon>Coptidoideae</taxon>
        <taxon>Coptis</taxon>
    </lineage>
</organism>
<protein>
    <submittedName>
        <fullName evidence="1">Uncharacterized protein</fullName>
    </submittedName>
</protein>
<accession>A0A835LIN6</accession>
<feature type="non-terminal residue" evidence="1">
    <location>
        <position position="1"/>
    </location>
</feature>
<proteinExistence type="predicted"/>
<comment type="caution">
    <text evidence="1">The sequence shown here is derived from an EMBL/GenBank/DDBJ whole genome shotgun (WGS) entry which is preliminary data.</text>
</comment>
<dbReference type="EMBL" id="JADFTS010000007">
    <property type="protein sequence ID" value="KAF9597023.1"/>
    <property type="molecule type" value="Genomic_DNA"/>
</dbReference>
<keyword evidence="2" id="KW-1185">Reference proteome</keyword>